<comment type="caution">
    <text evidence="9">The sequence shown here is derived from an EMBL/GenBank/DDBJ whole genome shotgun (WGS) entry which is preliminary data.</text>
</comment>
<dbReference type="PANTHER" id="PTHR42809">
    <property type="entry name" value="FLAVODOXIN 2"/>
    <property type="match status" value="1"/>
</dbReference>
<dbReference type="PROSITE" id="PS50902">
    <property type="entry name" value="FLAVODOXIN_LIKE"/>
    <property type="match status" value="1"/>
</dbReference>
<keyword evidence="7" id="KW-0249">Electron transport</keyword>
<comment type="function">
    <text evidence="2">Low-potential electron donor to a number of redox enzymes.</text>
</comment>
<name>A0ABU4GDC9_9BACL</name>
<dbReference type="Proteomes" id="UP001282284">
    <property type="component" value="Unassembled WGS sequence"/>
</dbReference>
<gene>
    <name evidence="9" type="ORF">QT711_17345</name>
</gene>
<keyword evidence="6" id="KW-0288">FMN</keyword>
<comment type="cofactor">
    <cofactor evidence="1">
        <name>FMN</name>
        <dbReference type="ChEBI" id="CHEBI:58210"/>
    </cofactor>
</comment>
<evidence type="ECO:0000256" key="4">
    <source>
        <dbReference type="ARBA" id="ARBA00022448"/>
    </source>
</evidence>
<evidence type="ECO:0000313" key="9">
    <source>
        <dbReference type="EMBL" id="MDW0114948.1"/>
    </source>
</evidence>
<dbReference type="EMBL" id="JAUBDI010000025">
    <property type="protein sequence ID" value="MDW0114948.1"/>
    <property type="molecule type" value="Genomic_DNA"/>
</dbReference>
<reference evidence="9 10" key="1">
    <citation type="submission" date="2023-06" db="EMBL/GenBank/DDBJ databases">
        <title>Sporosarcina sp. nov., isolated from Korean traditional fermented seafood 'Jeotgal'.</title>
        <authorList>
            <person name="Yang A.I."/>
            <person name="Shin N.-R."/>
        </authorList>
    </citation>
    <scope>NUCLEOTIDE SEQUENCE [LARGE SCALE GENOMIC DNA]</scope>
    <source>
        <strain evidence="9 10">KCTC13119</strain>
    </source>
</reference>
<dbReference type="InterPro" id="IPR050619">
    <property type="entry name" value="Flavodoxin"/>
</dbReference>
<dbReference type="Gene3D" id="3.40.50.360">
    <property type="match status" value="1"/>
</dbReference>
<accession>A0ABU4GDC9</accession>
<keyword evidence="5" id="KW-0285">Flavoprotein</keyword>
<evidence type="ECO:0000256" key="5">
    <source>
        <dbReference type="ARBA" id="ARBA00022630"/>
    </source>
</evidence>
<keyword evidence="4" id="KW-0813">Transport</keyword>
<keyword evidence="10" id="KW-1185">Reference proteome</keyword>
<comment type="similarity">
    <text evidence="3">Belongs to the flavodoxin family.</text>
</comment>
<organism evidence="9 10">
    <name type="scientific">Sporosarcina saromensis</name>
    <dbReference type="NCBI Taxonomy" id="359365"/>
    <lineage>
        <taxon>Bacteria</taxon>
        <taxon>Bacillati</taxon>
        <taxon>Bacillota</taxon>
        <taxon>Bacilli</taxon>
        <taxon>Bacillales</taxon>
        <taxon>Caryophanaceae</taxon>
        <taxon>Sporosarcina</taxon>
    </lineage>
</organism>
<dbReference type="RefSeq" id="WP_317946365.1">
    <property type="nucleotide sequence ID" value="NZ_JAUBDI010000025.1"/>
</dbReference>
<dbReference type="NCBIfam" id="NF006747">
    <property type="entry name" value="PRK09271.1"/>
    <property type="match status" value="1"/>
</dbReference>
<protein>
    <submittedName>
        <fullName evidence="9">Flavodoxin</fullName>
    </submittedName>
</protein>
<evidence type="ECO:0000256" key="1">
    <source>
        <dbReference type="ARBA" id="ARBA00001917"/>
    </source>
</evidence>
<evidence type="ECO:0000256" key="3">
    <source>
        <dbReference type="ARBA" id="ARBA00005267"/>
    </source>
</evidence>
<feature type="domain" description="Flavodoxin-like" evidence="8">
    <location>
        <begin position="4"/>
        <end position="138"/>
    </location>
</feature>
<dbReference type="SUPFAM" id="SSF52218">
    <property type="entry name" value="Flavoproteins"/>
    <property type="match status" value="1"/>
</dbReference>
<dbReference type="InterPro" id="IPR029039">
    <property type="entry name" value="Flavoprotein-like_sf"/>
</dbReference>
<evidence type="ECO:0000256" key="6">
    <source>
        <dbReference type="ARBA" id="ARBA00022643"/>
    </source>
</evidence>
<dbReference type="PANTHER" id="PTHR42809:SF1">
    <property type="entry name" value="FLAVODOXIN 1"/>
    <property type="match status" value="1"/>
</dbReference>
<proteinExistence type="inferred from homology"/>
<dbReference type="InterPro" id="IPR008254">
    <property type="entry name" value="Flavodoxin/NO_synth"/>
</dbReference>
<evidence type="ECO:0000313" key="10">
    <source>
        <dbReference type="Proteomes" id="UP001282284"/>
    </source>
</evidence>
<evidence type="ECO:0000256" key="2">
    <source>
        <dbReference type="ARBA" id="ARBA00003297"/>
    </source>
</evidence>
<evidence type="ECO:0000256" key="7">
    <source>
        <dbReference type="ARBA" id="ARBA00022982"/>
    </source>
</evidence>
<dbReference type="Pfam" id="PF00258">
    <property type="entry name" value="Flavodoxin_1"/>
    <property type="match status" value="1"/>
</dbReference>
<sequence length="149" mass="16527">MVSFLIAYASWSGNTQEVAELVEETLLREGMDVTVHRIGLGPVPDPRQFDAMIVGSFTWDKGATPDEVKDFVLDVGYKPDNVYVFGTGDTQFGGDELFCNAAVKLAKFYASRMAPLKIEQSPRGAQEQTVIDWAKGVLQQWKHSHALKC</sequence>
<evidence type="ECO:0000259" key="8">
    <source>
        <dbReference type="PROSITE" id="PS50902"/>
    </source>
</evidence>